<evidence type="ECO:0000313" key="1">
    <source>
        <dbReference type="EMBL" id="MBL0392346.1"/>
    </source>
</evidence>
<dbReference type="Proteomes" id="UP000599109">
    <property type="component" value="Unassembled WGS sequence"/>
</dbReference>
<protein>
    <submittedName>
        <fullName evidence="1">Uncharacterized protein</fullName>
    </submittedName>
</protein>
<evidence type="ECO:0000313" key="2">
    <source>
        <dbReference type="Proteomes" id="UP000599109"/>
    </source>
</evidence>
<name>A0A936Z163_9BURK</name>
<proteinExistence type="predicted"/>
<dbReference type="RefSeq" id="WP_201674977.1">
    <property type="nucleotide sequence ID" value="NZ_JAEQNE010000003.1"/>
</dbReference>
<dbReference type="AlphaFoldDB" id="A0A936Z163"/>
<comment type="caution">
    <text evidence="1">The sequence shown here is derived from an EMBL/GenBank/DDBJ whole genome shotgun (WGS) entry which is preliminary data.</text>
</comment>
<gene>
    <name evidence="1" type="ORF">JJ685_14500</name>
</gene>
<keyword evidence="2" id="KW-1185">Reference proteome</keyword>
<accession>A0A936Z163</accession>
<reference evidence="1 2" key="1">
    <citation type="journal article" date="2017" name="Int. J. Syst. Evol. Microbiol.">
        <title>Ramlibacter monticola sp. nov., isolated from forest soil.</title>
        <authorList>
            <person name="Chaudhary D.K."/>
            <person name="Kim J."/>
        </authorList>
    </citation>
    <scope>NUCLEOTIDE SEQUENCE [LARGE SCALE GENOMIC DNA]</scope>
    <source>
        <strain evidence="1 2">KACC 19175</strain>
    </source>
</reference>
<sequence length="91" mass="9596">MLKPGTLLGELLEPATMAHEIELAMIEQGLLVLDDETPEAAENRRRSFIAISTGVIVHLKAALEITIAANRINASQPPSAVKILGAAGEIA</sequence>
<organism evidence="1 2">
    <name type="scientific">Ramlibacter monticola</name>
    <dbReference type="NCBI Taxonomy" id="1926872"/>
    <lineage>
        <taxon>Bacteria</taxon>
        <taxon>Pseudomonadati</taxon>
        <taxon>Pseudomonadota</taxon>
        <taxon>Betaproteobacteria</taxon>
        <taxon>Burkholderiales</taxon>
        <taxon>Comamonadaceae</taxon>
        <taxon>Ramlibacter</taxon>
    </lineage>
</organism>
<dbReference type="EMBL" id="JAEQNE010000003">
    <property type="protein sequence ID" value="MBL0392346.1"/>
    <property type="molecule type" value="Genomic_DNA"/>
</dbReference>